<evidence type="ECO:0000313" key="1">
    <source>
        <dbReference type="EMBL" id="GGQ38952.1"/>
    </source>
</evidence>
<accession>A0A918B8Y6</accession>
<comment type="caution">
    <text evidence="1">The sequence shown here is derived from an EMBL/GenBank/DDBJ whole genome shotgun (WGS) entry which is preliminary data.</text>
</comment>
<gene>
    <name evidence="1" type="ORF">GCM10010145_02970</name>
</gene>
<sequence>MSERTVVRYEGGAIHVSDPDPTEELSITNARLVAAHATKLLETDGTTRREAQFTALEPVRCVRDLLVIVGTTRG</sequence>
<protein>
    <submittedName>
        <fullName evidence="1">Uncharacterized protein</fullName>
    </submittedName>
</protein>
<evidence type="ECO:0000313" key="2">
    <source>
        <dbReference type="Proteomes" id="UP000620156"/>
    </source>
</evidence>
<keyword evidence="2" id="KW-1185">Reference proteome</keyword>
<dbReference type="EMBL" id="BMQK01000001">
    <property type="protein sequence ID" value="GGQ38952.1"/>
    <property type="molecule type" value="Genomic_DNA"/>
</dbReference>
<reference evidence="1" key="2">
    <citation type="submission" date="2020-09" db="EMBL/GenBank/DDBJ databases">
        <authorList>
            <person name="Sun Q."/>
            <person name="Ohkuma M."/>
        </authorList>
    </citation>
    <scope>NUCLEOTIDE SEQUENCE</scope>
    <source>
        <strain evidence="1">JCM 3131</strain>
    </source>
</reference>
<reference evidence="1" key="1">
    <citation type="journal article" date="2014" name="Int. J. Syst. Evol. Microbiol.">
        <title>Complete genome sequence of Corynebacterium casei LMG S-19264T (=DSM 44701T), isolated from a smear-ripened cheese.</title>
        <authorList>
            <consortium name="US DOE Joint Genome Institute (JGI-PGF)"/>
            <person name="Walter F."/>
            <person name="Albersmeier A."/>
            <person name="Kalinowski J."/>
            <person name="Ruckert C."/>
        </authorList>
    </citation>
    <scope>NUCLEOTIDE SEQUENCE</scope>
    <source>
        <strain evidence="1">JCM 3131</strain>
    </source>
</reference>
<proteinExistence type="predicted"/>
<name>A0A918B8Y6_9ACTN</name>
<dbReference type="Proteomes" id="UP000620156">
    <property type="component" value="Unassembled WGS sequence"/>
</dbReference>
<dbReference type="AlphaFoldDB" id="A0A918B8Y6"/>
<organism evidence="1 2">
    <name type="scientific">Streptomyces ruber</name>
    <dbReference type="NCBI Taxonomy" id="83378"/>
    <lineage>
        <taxon>Bacteria</taxon>
        <taxon>Bacillati</taxon>
        <taxon>Actinomycetota</taxon>
        <taxon>Actinomycetes</taxon>
        <taxon>Kitasatosporales</taxon>
        <taxon>Streptomycetaceae</taxon>
        <taxon>Streptomyces</taxon>
    </lineage>
</organism>
<dbReference type="RefSeq" id="WP_189214744.1">
    <property type="nucleotide sequence ID" value="NZ_BMQK01000001.1"/>
</dbReference>